<evidence type="ECO:0000256" key="1">
    <source>
        <dbReference type="SAM" id="Phobius"/>
    </source>
</evidence>
<gene>
    <name evidence="3" type="ORF">RCL2_000878900</name>
    <name evidence="2" type="ORF">RclHR1_08190001</name>
</gene>
<proteinExistence type="predicted"/>
<accession>A0A2Z6SB91</accession>
<evidence type="ECO:0000313" key="4">
    <source>
        <dbReference type="Proteomes" id="UP000247702"/>
    </source>
</evidence>
<dbReference type="Proteomes" id="UP000615446">
    <property type="component" value="Unassembled WGS sequence"/>
</dbReference>
<keyword evidence="1" id="KW-0812">Transmembrane</keyword>
<feature type="transmembrane region" description="Helical" evidence="1">
    <location>
        <begin position="257"/>
        <end position="280"/>
    </location>
</feature>
<dbReference type="Proteomes" id="UP000247702">
    <property type="component" value="Unassembled WGS sequence"/>
</dbReference>
<protein>
    <submittedName>
        <fullName evidence="2">Uncharacterized protein</fullName>
    </submittedName>
</protein>
<dbReference type="OrthoDB" id="2327125at2759"/>
<evidence type="ECO:0000313" key="2">
    <source>
        <dbReference type="EMBL" id="GBC08525.1"/>
    </source>
</evidence>
<reference evidence="3" key="2">
    <citation type="submission" date="2019-10" db="EMBL/GenBank/DDBJ databases">
        <title>Conservation and host-specific expression of non-tandemly repeated heterogenous ribosome RNA gene in arbuscular mycorrhizal fungi.</title>
        <authorList>
            <person name="Maeda T."/>
            <person name="Kobayashi Y."/>
            <person name="Nakagawa T."/>
            <person name="Ezawa T."/>
            <person name="Yamaguchi K."/>
            <person name="Bino T."/>
            <person name="Nishimoto Y."/>
            <person name="Shigenobu S."/>
            <person name="Kawaguchi M."/>
        </authorList>
    </citation>
    <scope>NUCLEOTIDE SEQUENCE</scope>
    <source>
        <strain evidence="3">HR1</strain>
    </source>
</reference>
<keyword evidence="1" id="KW-0472">Membrane</keyword>
<dbReference type="AlphaFoldDB" id="A0A2Z6SB91"/>
<dbReference type="EMBL" id="BLAL01000058">
    <property type="protein sequence ID" value="GES81547.1"/>
    <property type="molecule type" value="Genomic_DNA"/>
</dbReference>
<feature type="transmembrane region" description="Helical" evidence="1">
    <location>
        <begin position="109"/>
        <end position="127"/>
    </location>
</feature>
<sequence length="352" mass="39488">MSHTGIIIANITVLVALGILALSFAGVNVAKLPPQANGTYTGLPVWHPPIQNSDDNIHMATVSFGSILMIIAGVFALKWANADPKANGKSVTYFRRDGNKYPTIEFDRYLAGYCLITALTGIVYVPIDVGKIWSTTGILHNASEVLIMITLHQGGRISSLSVLAWLLLYVLFAEALSIYLKWPFDALWFKVQGLCSDYALVIQFTRMYFNTLKEYKHGHENHQSLRRDNTSVENALAETIDLEPALEPFRPIYNYNYILILVIASALHIFGNILTTIWIYSFRSYTAFSFTYCITYPLYAYFIYLDTHTYAIPPAQKYIMLPDPSKLKVILVTLSSIFLAIFTARIGAIVQS</sequence>
<name>A0A2Z6SB91_9GLOM</name>
<feature type="transmembrane region" description="Helical" evidence="1">
    <location>
        <begin position="163"/>
        <end position="182"/>
    </location>
</feature>
<keyword evidence="1" id="KW-1133">Transmembrane helix</keyword>
<reference evidence="2 4" key="1">
    <citation type="submission" date="2017-11" db="EMBL/GenBank/DDBJ databases">
        <title>The genome of Rhizophagus clarus HR1 reveals common genetic basis of auxotrophy among arbuscular mycorrhizal fungi.</title>
        <authorList>
            <person name="Kobayashi Y."/>
        </authorList>
    </citation>
    <scope>NUCLEOTIDE SEQUENCE [LARGE SCALE GENOMIC DNA]</scope>
    <source>
        <strain evidence="2 4">HR1</strain>
    </source>
</reference>
<feature type="transmembrane region" description="Helical" evidence="1">
    <location>
        <begin position="287"/>
        <end position="304"/>
    </location>
</feature>
<organism evidence="2 4">
    <name type="scientific">Rhizophagus clarus</name>
    <dbReference type="NCBI Taxonomy" id="94130"/>
    <lineage>
        <taxon>Eukaryota</taxon>
        <taxon>Fungi</taxon>
        <taxon>Fungi incertae sedis</taxon>
        <taxon>Mucoromycota</taxon>
        <taxon>Glomeromycotina</taxon>
        <taxon>Glomeromycetes</taxon>
        <taxon>Glomerales</taxon>
        <taxon>Glomeraceae</taxon>
        <taxon>Rhizophagus</taxon>
    </lineage>
</organism>
<feature type="transmembrane region" description="Helical" evidence="1">
    <location>
        <begin position="7"/>
        <end position="27"/>
    </location>
</feature>
<feature type="transmembrane region" description="Helical" evidence="1">
    <location>
        <begin position="57"/>
        <end position="77"/>
    </location>
</feature>
<evidence type="ECO:0000313" key="3">
    <source>
        <dbReference type="EMBL" id="GES81547.1"/>
    </source>
</evidence>
<keyword evidence="4" id="KW-1185">Reference proteome</keyword>
<feature type="transmembrane region" description="Helical" evidence="1">
    <location>
        <begin position="329"/>
        <end position="350"/>
    </location>
</feature>
<comment type="caution">
    <text evidence="2">The sequence shown here is derived from an EMBL/GenBank/DDBJ whole genome shotgun (WGS) entry which is preliminary data.</text>
</comment>
<dbReference type="EMBL" id="BEXD01004225">
    <property type="protein sequence ID" value="GBC08525.1"/>
    <property type="molecule type" value="Genomic_DNA"/>
</dbReference>